<keyword evidence="1" id="KW-0472">Membrane</keyword>
<dbReference type="EnsemblMetazoa" id="GBRI002099-RA">
    <property type="protein sequence ID" value="GBRI002099-PA"/>
    <property type="gene ID" value="GBRI002099"/>
</dbReference>
<evidence type="ECO:0000313" key="3">
    <source>
        <dbReference type="Proteomes" id="UP000091820"/>
    </source>
</evidence>
<organism evidence="2 3">
    <name type="scientific">Glossina brevipalpis</name>
    <dbReference type="NCBI Taxonomy" id="37001"/>
    <lineage>
        <taxon>Eukaryota</taxon>
        <taxon>Metazoa</taxon>
        <taxon>Ecdysozoa</taxon>
        <taxon>Arthropoda</taxon>
        <taxon>Hexapoda</taxon>
        <taxon>Insecta</taxon>
        <taxon>Pterygota</taxon>
        <taxon>Neoptera</taxon>
        <taxon>Endopterygota</taxon>
        <taxon>Diptera</taxon>
        <taxon>Brachycera</taxon>
        <taxon>Muscomorpha</taxon>
        <taxon>Hippoboscoidea</taxon>
        <taxon>Glossinidae</taxon>
        <taxon>Glossina</taxon>
    </lineage>
</organism>
<keyword evidence="1" id="KW-1133">Transmembrane helix</keyword>
<proteinExistence type="predicted"/>
<evidence type="ECO:0000256" key="1">
    <source>
        <dbReference type="SAM" id="Phobius"/>
    </source>
</evidence>
<dbReference type="Proteomes" id="UP000091820">
    <property type="component" value="Unassembled WGS sequence"/>
</dbReference>
<dbReference type="AlphaFoldDB" id="A0A1A9W0M5"/>
<dbReference type="VEuPathDB" id="VectorBase:GBRI002099"/>
<feature type="transmembrane region" description="Helical" evidence="1">
    <location>
        <begin position="81"/>
        <end position="102"/>
    </location>
</feature>
<protein>
    <submittedName>
        <fullName evidence="2">Uncharacterized protein</fullName>
    </submittedName>
</protein>
<keyword evidence="3" id="KW-1185">Reference proteome</keyword>
<keyword evidence="1" id="KW-0812">Transmembrane</keyword>
<reference evidence="3" key="1">
    <citation type="submission" date="2014-03" db="EMBL/GenBank/DDBJ databases">
        <authorList>
            <person name="Aksoy S."/>
            <person name="Warren W."/>
            <person name="Wilson R.K."/>
        </authorList>
    </citation>
    <scope>NUCLEOTIDE SEQUENCE [LARGE SCALE GENOMIC DNA]</scope>
    <source>
        <strain evidence="3">IAEA</strain>
    </source>
</reference>
<evidence type="ECO:0000313" key="2">
    <source>
        <dbReference type="EnsemblMetazoa" id="GBRI002099-PA"/>
    </source>
</evidence>
<reference evidence="2" key="2">
    <citation type="submission" date="2020-05" db="UniProtKB">
        <authorList>
            <consortium name="EnsemblMetazoa"/>
        </authorList>
    </citation>
    <scope>IDENTIFICATION</scope>
    <source>
        <strain evidence="2">IAEA</strain>
    </source>
</reference>
<accession>A0A1A9W0M5</accession>
<sequence length="103" mass="12234">MICNHDAMDNHIIKYRVFLHYDKECFKINEDISRALGLTRIFDMLMENCAQFLSILDKFRMYTRTRLPIPKKGFSDLLVTYIYFAVIYLPGNLLHIICGYMLT</sequence>
<name>A0A1A9W0M5_9MUSC</name>